<feature type="transmembrane region" description="Helical" evidence="17">
    <location>
        <begin position="703"/>
        <end position="727"/>
    </location>
</feature>
<feature type="transmembrane region" description="Helical" evidence="17">
    <location>
        <begin position="1010"/>
        <end position="1033"/>
    </location>
</feature>
<feature type="compositionally biased region" description="Basic and acidic residues" evidence="16">
    <location>
        <begin position="1717"/>
        <end position="1729"/>
    </location>
</feature>
<comment type="similarity">
    <text evidence="4">Belongs to the metallo-beta-lactamase superfamily. Glyoxalase II family.</text>
</comment>
<evidence type="ECO:0000313" key="22">
    <source>
        <dbReference type="Proteomes" id="UP001558613"/>
    </source>
</evidence>
<keyword evidence="8" id="KW-0690">Ribosome biogenesis</keyword>
<dbReference type="Proteomes" id="UP001558613">
    <property type="component" value="Unassembled WGS sequence"/>
</dbReference>
<dbReference type="InterPro" id="IPR047921">
    <property type="entry name" value="LACTB2-like_MBL-fold"/>
</dbReference>
<dbReference type="Gene3D" id="3.30.60.30">
    <property type="match status" value="1"/>
</dbReference>
<feature type="transmembrane region" description="Helical" evidence="17">
    <location>
        <begin position="446"/>
        <end position="467"/>
    </location>
</feature>
<dbReference type="InterPro" id="IPR036866">
    <property type="entry name" value="RibonucZ/Hydroxyglut_hydro"/>
</dbReference>
<feature type="domain" description="Major facilitator superfamily (MFS) profile" evidence="18">
    <location>
        <begin position="407"/>
        <end position="1034"/>
    </location>
</feature>
<dbReference type="InterPro" id="IPR036058">
    <property type="entry name" value="Kazal_dom_sf"/>
</dbReference>
<dbReference type="NCBIfam" id="TIGR00805">
    <property type="entry name" value="oat"/>
    <property type="match status" value="1"/>
</dbReference>
<dbReference type="InterPro" id="IPR020846">
    <property type="entry name" value="MFS_dom"/>
</dbReference>
<keyword evidence="13" id="KW-1015">Disulfide bond</keyword>
<evidence type="ECO:0000256" key="16">
    <source>
        <dbReference type="SAM" id="MobiDB-lite"/>
    </source>
</evidence>
<keyword evidence="12 17" id="KW-0472">Membrane</keyword>
<evidence type="ECO:0000256" key="5">
    <source>
        <dbReference type="ARBA" id="ARBA00009657"/>
    </source>
</evidence>
<accession>A0ABR3NVL4</accession>
<feature type="region of interest" description="Disordered" evidence="16">
    <location>
        <begin position="335"/>
        <end position="371"/>
    </location>
</feature>
<evidence type="ECO:0000256" key="12">
    <source>
        <dbReference type="ARBA" id="ARBA00023136"/>
    </source>
</evidence>
<dbReference type="InterPro" id="IPR031167">
    <property type="entry name" value="G_OBG"/>
</dbReference>
<dbReference type="Pfam" id="PF07648">
    <property type="entry name" value="Kazal_2"/>
    <property type="match status" value="1"/>
</dbReference>
<dbReference type="SUPFAM" id="SSF103473">
    <property type="entry name" value="MFS general substrate transporter"/>
    <property type="match status" value="1"/>
</dbReference>
<evidence type="ECO:0000256" key="15">
    <source>
        <dbReference type="ARBA" id="ARBA00032142"/>
    </source>
</evidence>
<dbReference type="InterPro" id="IPR041623">
    <property type="entry name" value="NOG1_N"/>
</dbReference>
<feature type="transmembrane region" description="Helical" evidence="17">
    <location>
        <begin position="626"/>
        <end position="647"/>
    </location>
</feature>
<feature type="compositionally biased region" description="Low complexity" evidence="16">
    <location>
        <begin position="1704"/>
        <end position="1716"/>
    </location>
</feature>
<dbReference type="Gene3D" id="1.20.120.1190">
    <property type="match status" value="1"/>
</dbReference>
<dbReference type="PANTHER" id="PTHR11388:SF142">
    <property type="entry name" value="SOLUTE CARRIER ORGANIC ANION TRANSPORTER FAMILY MEMBER 5A1"/>
    <property type="match status" value="1"/>
</dbReference>
<evidence type="ECO:0000259" key="20">
    <source>
        <dbReference type="PROSITE" id="PS51710"/>
    </source>
</evidence>
<evidence type="ECO:0000256" key="17">
    <source>
        <dbReference type="SAM" id="Phobius"/>
    </source>
</evidence>
<dbReference type="SUPFAM" id="SSF56281">
    <property type="entry name" value="Metallo-hydrolase/oxidoreductase"/>
    <property type="match status" value="1"/>
</dbReference>
<keyword evidence="10" id="KW-0547">Nucleotide-binding</keyword>
<evidence type="ECO:0000259" key="19">
    <source>
        <dbReference type="PROSITE" id="PS51465"/>
    </source>
</evidence>
<gene>
    <name evidence="21" type="ORF">QQF64_015401</name>
</gene>
<dbReference type="EMBL" id="JAYMGO010000002">
    <property type="protein sequence ID" value="KAL1280801.1"/>
    <property type="molecule type" value="Genomic_DNA"/>
</dbReference>
<dbReference type="PROSITE" id="PS50850">
    <property type="entry name" value="MFS"/>
    <property type="match status" value="1"/>
</dbReference>
<dbReference type="InterPro" id="IPR006073">
    <property type="entry name" value="GTP-bd"/>
</dbReference>
<dbReference type="SUPFAM" id="SSF52540">
    <property type="entry name" value="P-loop containing nucleoside triphosphate hydrolases"/>
    <property type="match status" value="1"/>
</dbReference>
<feature type="transmembrane region" description="Helical" evidence="17">
    <location>
        <begin position="541"/>
        <end position="561"/>
    </location>
</feature>
<dbReference type="Gene3D" id="1.10.10.10">
    <property type="entry name" value="Winged helix-like DNA-binding domain superfamily/Winged helix DNA-binding domain"/>
    <property type="match status" value="1"/>
</dbReference>
<feature type="transmembrane region" description="Helical" evidence="17">
    <location>
        <begin position="582"/>
        <end position="606"/>
    </location>
</feature>
<evidence type="ECO:0000256" key="1">
    <source>
        <dbReference type="ARBA" id="ARBA00002153"/>
    </source>
</evidence>
<keyword evidence="7" id="KW-1003">Cell membrane</keyword>
<comment type="caution">
    <text evidence="21">The sequence shown here is derived from an EMBL/GenBank/DDBJ whole genome shotgun (WGS) entry which is preliminary data.</text>
</comment>
<dbReference type="Pfam" id="PF06858">
    <property type="entry name" value="NOG1"/>
    <property type="match status" value="1"/>
</dbReference>
<feature type="transmembrane region" description="Helical" evidence="17">
    <location>
        <begin position="474"/>
        <end position="495"/>
    </location>
</feature>
<dbReference type="InterPro" id="IPR004156">
    <property type="entry name" value="OATP"/>
</dbReference>
<dbReference type="SMART" id="SM00849">
    <property type="entry name" value="Lactamase_B"/>
    <property type="match status" value="1"/>
</dbReference>
<feature type="compositionally biased region" description="Basic and acidic residues" evidence="16">
    <location>
        <begin position="1660"/>
        <end position="1686"/>
    </location>
</feature>
<reference evidence="21 22" key="1">
    <citation type="submission" date="2023-09" db="EMBL/GenBank/DDBJ databases">
        <authorList>
            <person name="Wang M."/>
        </authorList>
    </citation>
    <scope>NUCLEOTIDE SEQUENCE [LARGE SCALE GENOMIC DNA]</scope>
    <source>
        <strain evidence="21">GT-2023</strain>
        <tissue evidence="21">Liver</tissue>
    </source>
</reference>
<feature type="transmembrane region" description="Helical" evidence="17">
    <location>
        <begin position="921"/>
        <end position="947"/>
    </location>
</feature>
<evidence type="ECO:0000256" key="3">
    <source>
        <dbReference type="ARBA" id="ARBA00004651"/>
    </source>
</evidence>
<dbReference type="SUPFAM" id="SSF100895">
    <property type="entry name" value="Kazal-type serine protease inhibitors"/>
    <property type="match status" value="1"/>
</dbReference>
<dbReference type="NCBIfam" id="TIGR00231">
    <property type="entry name" value="small_GTP"/>
    <property type="match status" value="1"/>
</dbReference>
<dbReference type="CDD" id="cd07722">
    <property type="entry name" value="LACTB2-like_MBL-fold"/>
    <property type="match status" value="1"/>
</dbReference>
<dbReference type="Pfam" id="PF00753">
    <property type="entry name" value="Lactamase_B"/>
    <property type="match status" value="1"/>
</dbReference>
<feature type="compositionally biased region" description="Acidic residues" evidence="16">
    <location>
        <begin position="1613"/>
        <end position="1624"/>
    </location>
</feature>
<evidence type="ECO:0000313" key="21">
    <source>
        <dbReference type="EMBL" id="KAL1280801.1"/>
    </source>
</evidence>
<feature type="region of interest" description="Disordered" evidence="16">
    <location>
        <begin position="1641"/>
        <end position="1778"/>
    </location>
</feature>
<evidence type="ECO:0000256" key="4">
    <source>
        <dbReference type="ARBA" id="ARBA00006759"/>
    </source>
</evidence>
<keyword evidence="22" id="KW-1185">Reference proteome</keyword>
<evidence type="ECO:0000256" key="7">
    <source>
        <dbReference type="ARBA" id="ARBA00022475"/>
    </source>
</evidence>
<feature type="region of interest" description="Disordered" evidence="16">
    <location>
        <begin position="1603"/>
        <end position="1625"/>
    </location>
</feature>
<dbReference type="Pfam" id="PF17835">
    <property type="entry name" value="NOG1_N"/>
    <property type="match status" value="1"/>
</dbReference>
<dbReference type="Pfam" id="PF03137">
    <property type="entry name" value="OATP"/>
    <property type="match status" value="1"/>
</dbReference>
<name>A0ABR3NVL4_9TELE</name>
<dbReference type="Pfam" id="PF08155">
    <property type="entry name" value="NOGCT"/>
    <property type="match status" value="1"/>
</dbReference>
<dbReference type="InterPro" id="IPR001279">
    <property type="entry name" value="Metallo-B-lactamas"/>
</dbReference>
<dbReference type="PRINTS" id="PR00326">
    <property type="entry name" value="GTP1OBG"/>
</dbReference>
<dbReference type="CDD" id="cd01897">
    <property type="entry name" value="NOG"/>
    <property type="match status" value="1"/>
</dbReference>
<evidence type="ECO:0000256" key="13">
    <source>
        <dbReference type="ARBA" id="ARBA00023157"/>
    </source>
</evidence>
<evidence type="ECO:0000256" key="10">
    <source>
        <dbReference type="ARBA" id="ARBA00022741"/>
    </source>
</evidence>
<proteinExistence type="inferred from homology"/>
<feature type="domain" description="OBG-type G" evidence="20">
    <location>
        <begin position="1316"/>
        <end position="1487"/>
    </location>
</feature>
<feature type="compositionally biased region" description="Basic and acidic residues" evidence="16">
    <location>
        <begin position="1740"/>
        <end position="1762"/>
    </location>
</feature>
<dbReference type="InterPro" id="IPR005225">
    <property type="entry name" value="Small_GTP-bd"/>
</dbReference>
<dbReference type="InterPro" id="IPR012973">
    <property type="entry name" value="NOG_C"/>
</dbReference>
<dbReference type="InterPro" id="IPR010674">
    <property type="entry name" value="NOG1_Rossman_fold_dom"/>
</dbReference>
<evidence type="ECO:0000256" key="8">
    <source>
        <dbReference type="ARBA" id="ARBA00022517"/>
    </source>
</evidence>
<dbReference type="InterPro" id="IPR027417">
    <property type="entry name" value="P-loop_NTPase"/>
</dbReference>
<comment type="function">
    <text evidence="1">Endoribonuclease; cleaves preferentially 3' to purine-pyrimidine dinucleotide motifs in single-stranded RNA. The cleavage product contains a free 3' -OH group. Has no activity with double-stranded RNA or DNA. Required for normal mitochondrial function and cell viability.</text>
</comment>
<dbReference type="PANTHER" id="PTHR11388">
    <property type="entry name" value="ORGANIC ANION TRANSPORTER"/>
    <property type="match status" value="1"/>
</dbReference>
<feature type="compositionally biased region" description="Basic residues" evidence="16">
    <location>
        <begin position="1763"/>
        <end position="1778"/>
    </location>
</feature>
<evidence type="ECO:0000256" key="9">
    <source>
        <dbReference type="ARBA" id="ARBA00022692"/>
    </source>
</evidence>
<evidence type="ECO:0000256" key="14">
    <source>
        <dbReference type="ARBA" id="ARBA00023242"/>
    </source>
</evidence>
<dbReference type="PROSITE" id="PS51465">
    <property type="entry name" value="KAZAL_2"/>
    <property type="match status" value="1"/>
</dbReference>
<feature type="region of interest" description="Disordered" evidence="16">
    <location>
        <begin position="651"/>
        <end position="676"/>
    </location>
</feature>
<sequence length="1778" mass="198771">MSAVIPRIEQLSSRVVRVLGCNPGPMTLQGTNTYLVGTGRRRVLIDAGEPAIPEYIVNLREALKQHDTSIQHIIVTHWHHDHTGGVQDILSNFHTESDLRVSKLPRCPPQEEVIGDQKKKYSYLSDGDVIKTEGATLRVLFTPGHTDDHMALLLEEEQAVFSGDCILGEGTAVFEDLHDYMKSLQKLLTVKADLIYPGHGPVVQDACSKICEYITHRNAREQQILNVLQENSGTAFTSRELVKVVYKETPEHLHRAAEFNLLHHLKKLHKEGKICLSEGSNEKKWKSNFLVEFTLPVRMASGAGGEAGGGGLAPVPVKPFPYLCEESTQGLKSKSLPVLSGSQAPEQNADQTLLSAPHSSPRCGSPVRTECREPEGRGAAAALLTFRLPWVPVRRYVDGILSDSRCFLFCMCYLTFIQSLMVSGYLSSVITTIEKRYSLRSSESGLLVSCFDIGSLIVVVFISYFGGRGQRPRWLAVGGVLIAVGAALFSLPHFISPPYQLEELNSTAGGEGLCASGNGSGQERPALSRCQRDREESEHALYVALFICAQILVGMGSTPIYTLGPTYLDDNVKKENASLYLAIMYVMGALGPAAGYLLGGILIGFYVDPGTVVNIDQSDPRFVGNWWSGFLLCAVAMLLVIFPMFSFPKKLPPRHKKSKRRVKKGAGDVSSDDEMMKEKSQAVSSSMGFGQNIKDLPKAAVRILSNVTFLFVSLSYTAECAIVTAFITFIPKFIESQFGVPASSASIYTGLIIVPSAGVGIVLGGYIIKKLKLGEREAAKLAMICSGVSLLCFSTLFIVGCESINLGGINIPYTTGPTLTLSHRNLTGSCNVNCGCRIHEYAPVCGSDGITYFNPCLAGCSNIANQTSGIRNYSDCACVQSRQVITPSGGNHDLQVVIVKTYLNENGFATAGKCERTCGTLITFLIFLFIVTLITACAQPSVIIVTLRSVEEEDRPFALGMQFVLLRTLAYIPTPIYFGAVIDTTCMLWQQDCGFHGSCWEYDVTSLRFVYFGLAASLKFLGFLFIFLTWYSLKRREEQTRTHTHAHTLSPLDTVSHLICHVGGHKGHARTRSCPVFLPRPPEHPHTAMQAGHALSRGNSCPGNGLKAITPPIRSLEKVAVWCSVCAEIEPVTELLLRKQGVACAAIMALYNFKKIMVVPTAKDFIDLTLSKTQRKTPTVVHKHYQIHRIRHFYMRKVKFTQQNYHDRLSQILTDFPKLDDIHPFYADLMNVLYDKDHYKLALGQINIAKNLIDNVAKDYVRLMKYGDSLYRCKQLKRAALGRMCTILKRQKQSLEYLEQVRQHLSRLPTIDPNTRTLLLCGYPNVGKSSFINKVTRADVDVQPYAFTTKSLFVGHMDYKYLRWQVVDTPGILDHPLEERNTIEMQAITALAHLRAAVLYVMDVSEQCGHTLSQQLELFNNIRPLFANKPLIVMANKCDVKKISELSEENQKIFADFVSEGVIVIETSALTEEGVMQVKAEACDRLLSHRVDTKMKTKKVHDVLNRLHLAVPNKRDQKERPPFIPEGALLRRKAMETDAPKRKLERDLEVELGDDYILDLQKYWDLMNPEEKQDKIPEIWEGHNIADYIDPEIMKRLEDLEQEEELREKAGEYDSEEESEDEEMREIRQLASQIREKRKLKILASKEKDTQGPRIPRTAKKVERATLEKEMADLGLDMTDKDDSHYVRRSRSLVRKRKREVSAPPTSRTRSQSASRTPRDQSGVRDAKMLKKVKTMMKSSQKDMNRQGRKGESDRHVFDLKPKHLLAGKRKSGSTSRR</sequence>
<comment type="similarity">
    <text evidence="5">Belongs to the organo anion transporter (TC 2.A.60) family.</text>
</comment>
<organism evidence="21 22">
    <name type="scientific">Cirrhinus molitorella</name>
    <name type="common">mud carp</name>
    <dbReference type="NCBI Taxonomy" id="172907"/>
    <lineage>
        <taxon>Eukaryota</taxon>
        <taxon>Metazoa</taxon>
        <taxon>Chordata</taxon>
        <taxon>Craniata</taxon>
        <taxon>Vertebrata</taxon>
        <taxon>Euteleostomi</taxon>
        <taxon>Actinopterygii</taxon>
        <taxon>Neopterygii</taxon>
        <taxon>Teleostei</taxon>
        <taxon>Ostariophysi</taxon>
        <taxon>Cypriniformes</taxon>
        <taxon>Cyprinidae</taxon>
        <taxon>Labeoninae</taxon>
        <taxon>Labeonini</taxon>
        <taxon>Cirrhinus</taxon>
    </lineage>
</organism>
<dbReference type="Gene3D" id="3.60.15.10">
    <property type="entry name" value="Ribonuclease Z/Hydroxyacylglutathione hydrolase-like"/>
    <property type="match status" value="1"/>
</dbReference>
<feature type="transmembrane region" description="Helical" evidence="17">
    <location>
        <begin position="747"/>
        <end position="768"/>
    </location>
</feature>
<dbReference type="InterPro" id="IPR041516">
    <property type="entry name" value="LACTB2_WH"/>
</dbReference>
<dbReference type="Gene3D" id="3.40.50.300">
    <property type="entry name" value="P-loop containing nucleotide triphosphate hydrolases"/>
    <property type="match status" value="1"/>
</dbReference>
<feature type="compositionally biased region" description="Basic residues" evidence="16">
    <location>
        <begin position="651"/>
        <end position="664"/>
    </location>
</feature>
<dbReference type="InterPro" id="IPR036259">
    <property type="entry name" value="MFS_trans_sf"/>
</dbReference>
<protein>
    <recommendedName>
        <fullName evidence="6">Endoribonuclease LACTB2</fullName>
    </recommendedName>
    <alternativeName>
        <fullName evidence="15">Beta-lactamase-like protein 2</fullName>
    </alternativeName>
</protein>
<keyword evidence="14" id="KW-0539">Nucleus</keyword>
<feature type="transmembrane region" description="Helical" evidence="17">
    <location>
        <begin position="968"/>
        <end position="990"/>
    </location>
</feature>
<evidence type="ECO:0000259" key="18">
    <source>
        <dbReference type="PROSITE" id="PS50850"/>
    </source>
</evidence>
<feature type="compositionally biased region" description="Basic residues" evidence="16">
    <location>
        <begin position="1687"/>
        <end position="1699"/>
    </location>
</feature>
<evidence type="ECO:0000256" key="6">
    <source>
        <dbReference type="ARBA" id="ARBA00019428"/>
    </source>
</evidence>
<keyword evidence="11 17" id="KW-1133">Transmembrane helix</keyword>
<evidence type="ECO:0000256" key="11">
    <source>
        <dbReference type="ARBA" id="ARBA00022989"/>
    </source>
</evidence>
<dbReference type="Pfam" id="PF17778">
    <property type="entry name" value="WHD_BLACT"/>
    <property type="match status" value="1"/>
</dbReference>
<dbReference type="InterPro" id="IPR036388">
    <property type="entry name" value="WH-like_DNA-bd_sf"/>
</dbReference>
<feature type="domain" description="Kazal-like" evidence="19">
    <location>
        <begin position="824"/>
        <end position="880"/>
    </location>
</feature>
<dbReference type="Gene3D" id="1.20.1250.20">
    <property type="entry name" value="MFS general substrate transporter like domains"/>
    <property type="match status" value="1"/>
</dbReference>
<dbReference type="PROSITE" id="PS51710">
    <property type="entry name" value="G_OBG"/>
    <property type="match status" value="1"/>
</dbReference>
<evidence type="ECO:0000256" key="2">
    <source>
        <dbReference type="ARBA" id="ARBA00004604"/>
    </source>
</evidence>
<dbReference type="CDD" id="cd17404">
    <property type="entry name" value="MFS_SLCO5_OATP5"/>
    <property type="match status" value="1"/>
</dbReference>
<feature type="compositionally biased region" description="Polar residues" evidence="16">
    <location>
        <begin position="340"/>
        <end position="358"/>
    </location>
</feature>
<keyword evidence="9 17" id="KW-0812">Transmembrane</keyword>
<dbReference type="InterPro" id="IPR002350">
    <property type="entry name" value="Kazal_dom"/>
</dbReference>
<comment type="subcellular location">
    <subcellularLocation>
        <location evidence="3">Cell membrane</location>
        <topology evidence="3">Multi-pass membrane protein</topology>
    </subcellularLocation>
    <subcellularLocation>
        <location evidence="2">Nucleus</location>
        <location evidence="2">Nucleolus</location>
    </subcellularLocation>
</comment>